<dbReference type="RefSeq" id="WP_271091333.1">
    <property type="nucleotide sequence ID" value="NZ_JAPJZH010000013.1"/>
</dbReference>
<evidence type="ECO:0000313" key="1">
    <source>
        <dbReference type="EMBL" id="MDA4847503.1"/>
    </source>
</evidence>
<organism evidence="1 2">
    <name type="scientific">Hoeflea poritis</name>
    <dbReference type="NCBI Taxonomy" id="2993659"/>
    <lineage>
        <taxon>Bacteria</taxon>
        <taxon>Pseudomonadati</taxon>
        <taxon>Pseudomonadota</taxon>
        <taxon>Alphaproteobacteria</taxon>
        <taxon>Hyphomicrobiales</taxon>
        <taxon>Rhizobiaceae</taxon>
        <taxon>Hoeflea</taxon>
    </lineage>
</organism>
<dbReference type="Proteomes" id="UP001148313">
    <property type="component" value="Unassembled WGS sequence"/>
</dbReference>
<sequence>MAGTGQNLAKKDVEASDQAAESLTTLLLKLQLELAEVAQLIEAAEVVLCRVHGDGKHVNPEDLPVIQGMDLAIQKTKGLSDFLAKLAGDTPQDLLIDTTTALNVLKLSEMQQRLRPYPVKDGGSRHDAGDTEMF</sequence>
<evidence type="ECO:0000313" key="2">
    <source>
        <dbReference type="Proteomes" id="UP001148313"/>
    </source>
</evidence>
<proteinExistence type="predicted"/>
<protein>
    <submittedName>
        <fullName evidence="1">Uncharacterized protein</fullName>
    </submittedName>
</protein>
<name>A0ABT4VS11_9HYPH</name>
<reference evidence="1" key="1">
    <citation type="submission" date="2022-11" db="EMBL/GenBank/DDBJ databases">
        <title>Hoeflea poritis sp. nov., isolated from scleractinian coral Porites lutea.</title>
        <authorList>
            <person name="Zhang G."/>
            <person name="Wei Q."/>
            <person name="Cai L."/>
        </authorList>
    </citation>
    <scope>NUCLEOTIDE SEQUENCE</scope>
    <source>
        <strain evidence="1">E7-10</strain>
    </source>
</reference>
<comment type="caution">
    <text evidence="1">The sequence shown here is derived from an EMBL/GenBank/DDBJ whole genome shotgun (WGS) entry which is preliminary data.</text>
</comment>
<keyword evidence="2" id="KW-1185">Reference proteome</keyword>
<gene>
    <name evidence="1" type="ORF">OOZ53_19235</name>
</gene>
<dbReference type="EMBL" id="JAPJZH010000013">
    <property type="protein sequence ID" value="MDA4847503.1"/>
    <property type="molecule type" value="Genomic_DNA"/>
</dbReference>
<accession>A0ABT4VS11</accession>